<dbReference type="EMBL" id="AKKV01000024">
    <property type="protein sequence ID" value="EIT85939.1"/>
    <property type="molecule type" value="Genomic_DNA"/>
</dbReference>
<name>I8AK52_9BACL</name>
<evidence type="ECO:0000313" key="3">
    <source>
        <dbReference type="Proteomes" id="UP000004080"/>
    </source>
</evidence>
<organism evidence="2 3">
    <name type="scientific">Fictibacillus macauensis ZFHKF-1</name>
    <dbReference type="NCBI Taxonomy" id="1196324"/>
    <lineage>
        <taxon>Bacteria</taxon>
        <taxon>Bacillati</taxon>
        <taxon>Bacillota</taxon>
        <taxon>Bacilli</taxon>
        <taxon>Bacillales</taxon>
        <taxon>Fictibacillaceae</taxon>
        <taxon>Fictibacillus</taxon>
    </lineage>
</organism>
<reference evidence="2 3" key="1">
    <citation type="journal article" date="2012" name="J. Bacteriol.">
        <title>Genome of Bacillus macauensis ZFHKF-1, a Long-Chain-Forming Bacterium.</title>
        <authorList>
            <person name="Cai L."/>
            <person name="Zhang T."/>
        </authorList>
    </citation>
    <scope>NUCLEOTIDE SEQUENCE [LARGE SCALE GENOMIC DNA]</scope>
    <source>
        <strain evidence="2 3">ZFHKF-1</strain>
    </source>
</reference>
<dbReference type="PATRIC" id="fig|1196324.3.peg.1816"/>
<dbReference type="Proteomes" id="UP000004080">
    <property type="component" value="Unassembled WGS sequence"/>
</dbReference>
<feature type="compositionally biased region" description="Acidic residues" evidence="1">
    <location>
        <begin position="118"/>
        <end position="130"/>
    </location>
</feature>
<dbReference type="RefSeq" id="WP_007201871.1">
    <property type="nucleotide sequence ID" value="NZ_AKKV01000024.1"/>
</dbReference>
<dbReference type="AlphaFoldDB" id="I8AK52"/>
<gene>
    <name evidence="2" type="ORF">A374_08889</name>
</gene>
<accession>I8AK52</accession>
<protein>
    <submittedName>
        <fullName evidence="2">Uncharacterized protein</fullName>
    </submittedName>
</protein>
<keyword evidence="3" id="KW-1185">Reference proteome</keyword>
<proteinExistence type="predicted"/>
<comment type="caution">
    <text evidence="2">The sequence shown here is derived from an EMBL/GenBank/DDBJ whole genome shotgun (WGS) entry which is preliminary data.</text>
</comment>
<evidence type="ECO:0000313" key="2">
    <source>
        <dbReference type="EMBL" id="EIT85939.1"/>
    </source>
</evidence>
<dbReference type="eggNOG" id="ENOG50341CD">
    <property type="taxonomic scope" value="Bacteria"/>
</dbReference>
<sequence length="151" mass="17270">MTIEMNVFFKMMQKDDKKEVLKFEIKGNEDEQSGNDVFVLSGSIVVFTIKGCNAGEVTAEFMNIQRDSKKTVLKFAIKGDSEKKAQELYKFAGQNVNLMIQPSQMSLDDFYEDNGPSEVEEDNPDQMSLDDIEDDEFEDFDTEEAFAEENK</sequence>
<feature type="region of interest" description="Disordered" evidence="1">
    <location>
        <begin position="107"/>
        <end position="130"/>
    </location>
</feature>
<dbReference type="STRING" id="1196324.A374_08889"/>
<evidence type="ECO:0000256" key="1">
    <source>
        <dbReference type="SAM" id="MobiDB-lite"/>
    </source>
</evidence>